<dbReference type="AlphaFoldDB" id="A0A9W7T1S9"/>
<evidence type="ECO:0000256" key="10">
    <source>
        <dbReference type="SAM" id="MobiDB-lite"/>
    </source>
</evidence>
<dbReference type="GO" id="GO:0006357">
    <property type="term" value="P:regulation of transcription by RNA polymerase II"/>
    <property type="evidence" value="ECO:0007669"/>
    <property type="project" value="InterPro"/>
</dbReference>
<protein>
    <recommendedName>
        <fullName evidence="3 9">Mediator of RNA polymerase II transcription subunit 19</fullName>
    </recommendedName>
    <alternativeName>
        <fullName evidence="8 9">Mediator complex subunit 19</fullName>
    </alternativeName>
</protein>
<feature type="region of interest" description="Disordered" evidence="10">
    <location>
        <begin position="319"/>
        <end position="397"/>
    </location>
</feature>
<dbReference type="EMBL" id="RIBY02000047">
    <property type="protein sequence ID" value="KAH9845515.1"/>
    <property type="molecule type" value="Genomic_DNA"/>
</dbReference>
<keyword evidence="5 9" id="KW-0010">Activator</keyword>
<feature type="region of interest" description="Disordered" evidence="10">
    <location>
        <begin position="1"/>
        <end position="142"/>
    </location>
</feature>
<dbReference type="OrthoDB" id="2160599at2759"/>
<dbReference type="Proteomes" id="UP001138500">
    <property type="component" value="Unassembled WGS sequence"/>
</dbReference>
<reference evidence="11 12" key="2">
    <citation type="journal article" date="2021" name="Curr. Genet.">
        <title>Genetic response to nitrogen starvation in the aggressive Eucalyptus foliar pathogen Teratosphaeria destructans.</title>
        <authorList>
            <person name="Havenga M."/>
            <person name="Wingfield B.D."/>
            <person name="Wingfield M.J."/>
            <person name="Dreyer L.L."/>
            <person name="Roets F."/>
            <person name="Aylward J."/>
        </authorList>
    </citation>
    <scope>NUCLEOTIDE SEQUENCE [LARGE SCALE GENOMIC DNA]</scope>
    <source>
        <strain evidence="11">CMW44962</strain>
    </source>
</reference>
<evidence type="ECO:0000256" key="1">
    <source>
        <dbReference type="ARBA" id="ARBA00004123"/>
    </source>
</evidence>
<comment type="subunit">
    <text evidence="9">Component of the Mediator complex.</text>
</comment>
<keyword evidence="7 9" id="KW-0539">Nucleus</keyword>
<comment type="caution">
    <text evidence="11">The sequence shown here is derived from an EMBL/GenBank/DDBJ whole genome shotgun (WGS) entry which is preliminary data.</text>
</comment>
<feature type="compositionally biased region" description="Polar residues" evidence="10">
    <location>
        <begin position="41"/>
        <end position="52"/>
    </location>
</feature>
<evidence type="ECO:0000256" key="7">
    <source>
        <dbReference type="ARBA" id="ARBA00023242"/>
    </source>
</evidence>
<dbReference type="InterPro" id="IPR013942">
    <property type="entry name" value="Mediator_Med19_fun"/>
</dbReference>
<proteinExistence type="inferred from homology"/>
<evidence type="ECO:0000256" key="3">
    <source>
        <dbReference type="ARBA" id="ARBA00019615"/>
    </source>
</evidence>
<evidence type="ECO:0000256" key="8">
    <source>
        <dbReference type="ARBA" id="ARBA00032018"/>
    </source>
</evidence>
<evidence type="ECO:0000313" key="12">
    <source>
        <dbReference type="Proteomes" id="UP001138500"/>
    </source>
</evidence>
<evidence type="ECO:0000256" key="4">
    <source>
        <dbReference type="ARBA" id="ARBA00023015"/>
    </source>
</evidence>
<comment type="subcellular location">
    <subcellularLocation>
        <location evidence="1 9">Nucleus</location>
    </subcellularLocation>
</comment>
<keyword evidence="6 9" id="KW-0804">Transcription</keyword>
<organism evidence="11 12">
    <name type="scientific">Teratosphaeria destructans</name>
    <dbReference type="NCBI Taxonomy" id="418781"/>
    <lineage>
        <taxon>Eukaryota</taxon>
        <taxon>Fungi</taxon>
        <taxon>Dikarya</taxon>
        <taxon>Ascomycota</taxon>
        <taxon>Pezizomycotina</taxon>
        <taxon>Dothideomycetes</taxon>
        <taxon>Dothideomycetidae</taxon>
        <taxon>Mycosphaerellales</taxon>
        <taxon>Teratosphaeriaceae</taxon>
        <taxon>Teratosphaeria</taxon>
    </lineage>
</organism>
<reference evidence="11 12" key="1">
    <citation type="journal article" date="2018" name="IMA Fungus">
        <title>IMA Genome-F 10: Nine draft genome sequences of Claviceps purpurea s.lat., including C. arundinis, C. humidiphila, and C. cf. spartinae, pseudomolecules for the pitch canker pathogen Fusarium circinatum, draft genome of Davidsoniella eucalypti, Grosmannia galeiformis, Quambalaria eucalypti, and Teratosphaeria destructans.</title>
        <authorList>
            <person name="Wingfield B.D."/>
            <person name="Liu M."/>
            <person name="Nguyen H.D."/>
            <person name="Lane F.A."/>
            <person name="Morgan S.W."/>
            <person name="De Vos L."/>
            <person name="Wilken P.M."/>
            <person name="Duong T.A."/>
            <person name="Aylward J."/>
            <person name="Coetzee M.P."/>
            <person name="Dadej K."/>
            <person name="De Beer Z.W."/>
            <person name="Findlay W."/>
            <person name="Havenga M."/>
            <person name="Kolarik M."/>
            <person name="Menzies J.G."/>
            <person name="Naidoo K."/>
            <person name="Pochopski O."/>
            <person name="Shoukouhi P."/>
            <person name="Santana Q.C."/>
            <person name="Seifert K.A."/>
            <person name="Soal N."/>
            <person name="Steenkamp E.T."/>
            <person name="Tatham C.T."/>
            <person name="van der Nest M.A."/>
            <person name="Wingfield M.J."/>
        </authorList>
    </citation>
    <scope>NUCLEOTIDE SEQUENCE [LARGE SCALE GENOMIC DNA]</scope>
    <source>
        <strain evidence="11">CMW44962</strain>
    </source>
</reference>
<feature type="compositionally biased region" description="Basic and acidic residues" evidence="10">
    <location>
        <begin position="1"/>
        <end position="13"/>
    </location>
</feature>
<evidence type="ECO:0000256" key="9">
    <source>
        <dbReference type="RuleBase" id="RU364151"/>
    </source>
</evidence>
<keyword evidence="4 9" id="KW-0805">Transcription regulation</keyword>
<feature type="compositionally biased region" description="Basic and acidic residues" evidence="10">
    <location>
        <begin position="92"/>
        <end position="132"/>
    </location>
</feature>
<gene>
    <name evidence="9" type="primary">MED19</name>
    <name evidence="11" type="ORF">Tdes44962_MAKER06549</name>
</gene>
<accession>A0A9W7T1S9</accession>
<dbReference type="Pfam" id="PF08633">
    <property type="entry name" value="Rox3"/>
    <property type="match status" value="1"/>
</dbReference>
<evidence type="ECO:0000256" key="5">
    <source>
        <dbReference type="ARBA" id="ARBA00023159"/>
    </source>
</evidence>
<evidence type="ECO:0000313" key="11">
    <source>
        <dbReference type="EMBL" id="KAH9845515.1"/>
    </source>
</evidence>
<comment type="function">
    <text evidence="9">Component of the Mediator complex, a coactivator involved in the regulated transcription of nearly all RNA polymerase II-dependent genes. Mediator functions as a bridge to convey information from gene-specific regulatory proteins to the basal RNA polymerase II transcription machinery. Mediator is recruited to promoters by direct interactions with regulatory proteins and serves as a scaffold for the assembly of a functional preinitiation complex with RNA polymerase II and the general transcription factors.</text>
</comment>
<dbReference type="GO" id="GO:0016592">
    <property type="term" value="C:mediator complex"/>
    <property type="evidence" value="ECO:0007669"/>
    <property type="project" value="InterPro"/>
</dbReference>
<comment type="similarity">
    <text evidence="2 9">Belongs to the Mediator complex subunit 19 family.</text>
</comment>
<evidence type="ECO:0000256" key="6">
    <source>
        <dbReference type="ARBA" id="ARBA00023163"/>
    </source>
</evidence>
<dbReference type="GO" id="GO:0003712">
    <property type="term" value="F:transcription coregulator activity"/>
    <property type="evidence" value="ECO:0007669"/>
    <property type="project" value="InterPro"/>
</dbReference>
<name>A0A9W7T1S9_9PEZI</name>
<keyword evidence="12" id="KW-1185">Reference proteome</keyword>
<evidence type="ECO:0000256" key="2">
    <source>
        <dbReference type="ARBA" id="ARBA00009259"/>
    </source>
</evidence>
<sequence length="397" mass="43003">MSEGERSPKRQRLESYSPASPAPETKSFVGHPQTPPPSVHMSPSWQSQSFEQRSAPGSVIFPTPPSTSGVGQPRSVGGEDGADSRSQTPAADAHEQVQHGEQQDEEMTDAKDDRIVEDAEHRRTDHERRDGESMDIVPDLPPAPRLYKLRTAPVPPAQPRLSQNVIELYGLQRIQSSVARTDAQGNKINKLRKSYEGKLKPFNLPGKGKAHAGNNMLWGLVDPGWDVVMEDGRTRWQLDNETQDVRLDGPGRDSLLQLTEDALDGMVRGQLPPQEHKHWIDTVIGLEDPKSVSNLAATAKSGAAANPLLAKTGVAHAISKTAPASPRGGVQRPGRTGKKRRYDDASFDGYQESFGDEDAGYSTGGDTAGSRRGSASKRQRTAELVGAGRPQTKVGVL</sequence>